<dbReference type="InParanoid" id="H3A2B5"/>
<dbReference type="eggNOG" id="KOG3940">
    <property type="taxonomic scope" value="Eukaryota"/>
</dbReference>
<dbReference type="EMBL" id="AFYH01254686">
    <property type="status" value="NOT_ANNOTATED_CDS"/>
    <property type="molecule type" value="Genomic_DNA"/>
</dbReference>
<dbReference type="STRING" id="7897.ENSLACP00000003786"/>
<protein>
    <submittedName>
        <fullName evidence="3">Zinc finger C2HC-type containing 1A</fullName>
    </submittedName>
</protein>
<evidence type="ECO:0000256" key="1">
    <source>
        <dbReference type="SAM" id="MobiDB-lite"/>
    </source>
</evidence>
<dbReference type="EMBL" id="AFYH01254687">
    <property type="status" value="NOT_ANNOTATED_CDS"/>
    <property type="molecule type" value="Genomic_DNA"/>
</dbReference>
<dbReference type="Proteomes" id="UP000008672">
    <property type="component" value="Unassembled WGS sequence"/>
</dbReference>
<dbReference type="HOGENOM" id="CLU_778355_0_0_1"/>
<evidence type="ECO:0000313" key="3">
    <source>
        <dbReference type="Ensembl" id="ENSLACP00000003786.1"/>
    </source>
</evidence>
<dbReference type="GeneTree" id="ENSGT00940000159419"/>
<feature type="compositionally biased region" description="Polar residues" evidence="1">
    <location>
        <begin position="264"/>
        <end position="283"/>
    </location>
</feature>
<feature type="compositionally biased region" description="Basic and acidic residues" evidence="1">
    <location>
        <begin position="232"/>
        <end position="249"/>
    </location>
</feature>
<name>H3A2B5_LATCH</name>
<feature type="transmembrane region" description="Helical" evidence="2">
    <location>
        <begin position="62"/>
        <end position="85"/>
    </location>
</feature>
<evidence type="ECO:0000256" key="2">
    <source>
        <dbReference type="SAM" id="Phobius"/>
    </source>
</evidence>
<feature type="compositionally biased region" description="Polar residues" evidence="1">
    <location>
        <begin position="305"/>
        <end position="314"/>
    </location>
</feature>
<dbReference type="AlphaFoldDB" id="H3A2B5"/>
<dbReference type="EMBL" id="AFYH01254685">
    <property type="status" value="NOT_ANNOTATED_CDS"/>
    <property type="molecule type" value="Genomic_DNA"/>
</dbReference>
<reference evidence="3" key="3">
    <citation type="submission" date="2025-09" db="UniProtKB">
        <authorList>
            <consortium name="Ensembl"/>
        </authorList>
    </citation>
    <scope>IDENTIFICATION</scope>
</reference>
<dbReference type="EMBL" id="AFYH01254688">
    <property type="status" value="NOT_ANNOTATED_CDS"/>
    <property type="molecule type" value="Genomic_DNA"/>
</dbReference>
<proteinExistence type="predicted"/>
<gene>
    <name evidence="3" type="primary">ZC2HC1A</name>
</gene>
<keyword evidence="2" id="KW-1133">Transmembrane helix</keyword>
<feature type="region of interest" description="Disordered" evidence="1">
    <location>
        <begin position="160"/>
        <end position="316"/>
    </location>
</feature>
<evidence type="ECO:0000313" key="4">
    <source>
        <dbReference type="Proteomes" id="UP000008672"/>
    </source>
</evidence>
<dbReference type="Bgee" id="ENSLACG00000003374">
    <property type="expression patterns" value="Expressed in pectoral fin and 6 other cell types or tissues"/>
</dbReference>
<keyword evidence="2" id="KW-0472">Membrane</keyword>
<reference evidence="4" key="1">
    <citation type="submission" date="2011-08" db="EMBL/GenBank/DDBJ databases">
        <title>The draft genome of Latimeria chalumnae.</title>
        <authorList>
            <person name="Di Palma F."/>
            <person name="Alfoldi J."/>
            <person name="Johnson J."/>
            <person name="Berlin A."/>
            <person name="Gnerre S."/>
            <person name="Jaffe D."/>
            <person name="MacCallum I."/>
            <person name="Young S."/>
            <person name="Walker B.J."/>
            <person name="Lander E."/>
            <person name="Lindblad-Toh K."/>
        </authorList>
    </citation>
    <scope>NUCLEOTIDE SEQUENCE [LARGE SCALE GENOMIC DNA]</scope>
    <source>
        <strain evidence="4">Wild caught</strain>
    </source>
</reference>
<dbReference type="EMBL" id="AFYH01254690">
    <property type="status" value="NOT_ANNOTATED_CDS"/>
    <property type="molecule type" value="Genomic_DNA"/>
</dbReference>
<feature type="transmembrane region" description="Helical" evidence="2">
    <location>
        <begin position="12"/>
        <end position="32"/>
    </location>
</feature>
<reference evidence="3" key="2">
    <citation type="submission" date="2025-08" db="UniProtKB">
        <authorList>
            <consortium name="Ensembl"/>
        </authorList>
    </citation>
    <scope>IDENTIFICATION</scope>
</reference>
<keyword evidence="4" id="KW-1185">Reference proteome</keyword>
<organism evidence="3 4">
    <name type="scientific">Latimeria chalumnae</name>
    <name type="common">Coelacanth</name>
    <dbReference type="NCBI Taxonomy" id="7897"/>
    <lineage>
        <taxon>Eukaryota</taxon>
        <taxon>Metazoa</taxon>
        <taxon>Chordata</taxon>
        <taxon>Craniata</taxon>
        <taxon>Vertebrata</taxon>
        <taxon>Euteleostomi</taxon>
        <taxon>Coelacanthiformes</taxon>
        <taxon>Coelacanthidae</taxon>
        <taxon>Latimeria</taxon>
    </lineage>
</organism>
<accession>H3A2B5</accession>
<dbReference type="Ensembl" id="ENSLACT00000003820.1">
    <property type="protein sequence ID" value="ENSLACP00000003786.1"/>
    <property type="gene ID" value="ENSLACG00000003374.1"/>
</dbReference>
<feature type="compositionally biased region" description="Polar residues" evidence="1">
    <location>
        <begin position="160"/>
        <end position="219"/>
    </location>
</feature>
<keyword evidence="2" id="KW-0812">Transmembrane</keyword>
<feature type="transmembrane region" description="Helical" evidence="2">
    <location>
        <begin position="91"/>
        <end position="115"/>
    </location>
</feature>
<dbReference type="EMBL" id="AFYH01254689">
    <property type="status" value="NOT_ANNOTATED_CDS"/>
    <property type="molecule type" value="Genomic_DNA"/>
</dbReference>
<sequence length="356" mass="38930">MSLLIGAELKESQLAFFLFWASGLFFFFFFFLSLNQRNVPDLENSSIGRWGLGGGFPTIRECLFVLGGVNTILTVLCLFLIVRFLGGVVNINWRVLHLLFSYVILLVHIVLAFLFTRLKKKQWAQQCDGIKAVGDTFLFSCLAHLLKLIFLSMQYKPTLKKTTPPGSTVAVTSRLPQPSNTGKIAGAKTSTSPTGYTAGNKAQTLSPARKTSNITSPQAGKTDILGPPLRTGRNEQRLYVSDRKTDSAIKRPKGLLPLDKGSLKSRSSTPPGGTLKSTGSSVGANKRKTYSSDNYTSRNDGKGSNGTDYSTPVNGMNMKISDPSGQKPKFCHGCGTKYPVEWAKFCCECGIKRMNL</sequence>